<feature type="region of interest" description="Disordered" evidence="4">
    <location>
        <begin position="332"/>
        <end position="358"/>
    </location>
</feature>
<comment type="caution">
    <text evidence="7">The sequence shown here is derived from an EMBL/GenBank/DDBJ whole genome shotgun (WGS) entry which is preliminary data.</text>
</comment>
<feature type="compositionally biased region" description="Acidic residues" evidence="4">
    <location>
        <begin position="770"/>
        <end position="782"/>
    </location>
</feature>
<dbReference type="PANTHER" id="PTHR45626">
    <property type="entry name" value="TRANSCRIPTION TERMINATION FACTOR 2-RELATED"/>
    <property type="match status" value="1"/>
</dbReference>
<evidence type="ECO:0000256" key="4">
    <source>
        <dbReference type="SAM" id="MobiDB-lite"/>
    </source>
</evidence>
<dbReference type="GO" id="GO:0006281">
    <property type="term" value="P:DNA repair"/>
    <property type="evidence" value="ECO:0007669"/>
    <property type="project" value="TreeGrafter"/>
</dbReference>
<dbReference type="Pfam" id="PF00271">
    <property type="entry name" value="Helicase_C"/>
    <property type="match status" value="1"/>
</dbReference>
<dbReference type="InterPro" id="IPR027417">
    <property type="entry name" value="P-loop_NTPase"/>
</dbReference>
<dbReference type="InterPro" id="IPR057158">
    <property type="entry name" value="DUF7836"/>
</dbReference>
<dbReference type="SUPFAM" id="SSF52540">
    <property type="entry name" value="P-loop containing nucleoside triphosphate hydrolases"/>
    <property type="match status" value="2"/>
</dbReference>
<dbReference type="Proteomes" id="UP001296104">
    <property type="component" value="Unassembled WGS sequence"/>
</dbReference>
<keyword evidence="2" id="KW-0378">Hydrolase</keyword>
<organism evidence="7 8">
    <name type="scientific">Lecanosticta acicola</name>
    <dbReference type="NCBI Taxonomy" id="111012"/>
    <lineage>
        <taxon>Eukaryota</taxon>
        <taxon>Fungi</taxon>
        <taxon>Dikarya</taxon>
        <taxon>Ascomycota</taxon>
        <taxon>Pezizomycotina</taxon>
        <taxon>Dothideomycetes</taxon>
        <taxon>Dothideomycetidae</taxon>
        <taxon>Mycosphaerellales</taxon>
        <taxon>Mycosphaerellaceae</taxon>
        <taxon>Lecanosticta</taxon>
    </lineage>
</organism>
<dbReference type="Gene3D" id="3.40.50.300">
    <property type="entry name" value="P-loop containing nucleotide triphosphate hydrolases"/>
    <property type="match status" value="1"/>
</dbReference>
<dbReference type="GO" id="GO:0004386">
    <property type="term" value="F:helicase activity"/>
    <property type="evidence" value="ECO:0007669"/>
    <property type="project" value="UniProtKB-KW"/>
</dbReference>
<accession>A0AAI8Z1X0</accession>
<evidence type="ECO:0000256" key="2">
    <source>
        <dbReference type="ARBA" id="ARBA00022801"/>
    </source>
</evidence>
<feature type="region of interest" description="Disordered" evidence="4">
    <location>
        <begin position="756"/>
        <end position="782"/>
    </location>
</feature>
<dbReference type="GO" id="GO:0005524">
    <property type="term" value="F:ATP binding"/>
    <property type="evidence" value="ECO:0007669"/>
    <property type="project" value="UniProtKB-KW"/>
</dbReference>
<dbReference type="Pfam" id="PF00176">
    <property type="entry name" value="SNF2-rel_dom"/>
    <property type="match status" value="1"/>
</dbReference>
<feature type="compositionally biased region" description="Acidic residues" evidence="4">
    <location>
        <begin position="829"/>
        <end position="846"/>
    </location>
</feature>
<dbReference type="CDD" id="cd18793">
    <property type="entry name" value="SF2_C_SNF"/>
    <property type="match status" value="1"/>
</dbReference>
<keyword evidence="8" id="KW-1185">Reference proteome</keyword>
<dbReference type="PROSITE" id="PS51192">
    <property type="entry name" value="HELICASE_ATP_BIND_1"/>
    <property type="match status" value="1"/>
</dbReference>
<sequence length="1111" mass="123386">MASPDPDSLQTINHPSSPVNSNSLSAPQNGILTSTGPQQTRKPAPPANDGAPSQRLTFDPKSLLNPKGASKNADTPGDGSSTDAAVEADGSEGNTGFGQMIENLHGVIEREDVSAKKRKARTIEDGESDEERKKQKASSLRSSGGGTISAHMKEQSAKIAASAQSSQTIDLTNDDDEVQLVKDASSKGGTEEVVCLGILHGKANASRIPAYPPNKQRVIKDYWPPMKVKFQRASIDPRSMLIHLFDNHQDKFATLDSKLASALCPMLSASDVNGIRLKIFLKQRAKKEGEYMGKPVSESMGLQIELSSPRNKADAIGRFLSQKQLFLTAAPNRERYDPQAPQNFGPSKSTQNKGQSTTYTVQRTQEEMRREQDALFDELSKAGENLPSMEANSNIITSQLFDHQKQALHFLMDHERDDFEGDDLPAHSLWEYRAKDNGQRSWYHKITYEESAQKPDYVRGGILADVMGLGKTLSILALIAHTVDDAFRFHREDPPPSADVMRNARATLIICPKSVMSNWAAQIEQHTAADKMQVYQYHGANRMQDFNKLARHHVVLTTYNTCAAEFSDGMRKRTALNSVNWFRIILDEAHTIRTTDTKMFKACCALDAQRRWAVTGTPVQNSLNDLGSLVKFLRLHPFDNHAKWTQHIMSPFKLGDADVIPKLQILVRSITLCRGKETIGLPDRTETSVKLQFSKAEALLYRQFASAGRSQFNNITHGGTTALKGKAYAHVLKSIGRLRQICAHGREMITDEDLKDVEGDDPENAIVLDAGDEPELEPEDEFVSEKQAYETFTTMQDSDVDRCQACDRKLDAERTLPNGATDLTGQDSSDSDDDSGSEEEDGDEKDGADLVGHLTPCYHLLCPDCSKEYVNEISKITTADRHYHCPHCDLYVRFGLFALRRSALRQFVAAREAAKKTGTAKWDEATYSGPHTKVKALLDDLAESARETSELPPGEPPVRSVVFSGWTSYLDLIGYALTKNGIRFTRIDGAMSVKKRTQAIETFNTDPDVTVLIVSIKAGGQGLNFTAANKAYVMEPQYNPGVEQQAVDRIHRIGQNREVTIKHFIMQDSIEEAIVKLQKRKQKLAQLSMSNRRSKAEEAKERMIEIQALFK</sequence>
<dbReference type="CDD" id="cd18008">
    <property type="entry name" value="DEXDc_SHPRH-like"/>
    <property type="match status" value="1"/>
</dbReference>
<name>A0AAI8Z1X0_9PEZI</name>
<keyword evidence="7" id="KW-0347">Helicase</keyword>
<dbReference type="Gene3D" id="3.40.50.10810">
    <property type="entry name" value="Tandem AAA-ATPase domain"/>
    <property type="match status" value="1"/>
</dbReference>
<dbReference type="PROSITE" id="PS51194">
    <property type="entry name" value="HELICASE_CTER"/>
    <property type="match status" value="1"/>
</dbReference>
<gene>
    <name evidence="7" type="ORF">LECACI_7A006283</name>
</gene>
<dbReference type="AlphaFoldDB" id="A0AAI8Z1X0"/>
<dbReference type="GO" id="GO:0005634">
    <property type="term" value="C:nucleus"/>
    <property type="evidence" value="ECO:0007669"/>
    <property type="project" value="TreeGrafter"/>
</dbReference>
<dbReference type="InterPro" id="IPR038718">
    <property type="entry name" value="SNF2-like_sf"/>
</dbReference>
<proteinExistence type="predicted"/>
<dbReference type="EMBL" id="CAVMBE010000044">
    <property type="protein sequence ID" value="CAK4031125.1"/>
    <property type="molecule type" value="Genomic_DNA"/>
</dbReference>
<feature type="domain" description="Helicase ATP-binding" evidence="5">
    <location>
        <begin position="452"/>
        <end position="636"/>
    </location>
</feature>
<evidence type="ECO:0000259" key="6">
    <source>
        <dbReference type="PROSITE" id="PS51194"/>
    </source>
</evidence>
<dbReference type="InterPro" id="IPR049730">
    <property type="entry name" value="SNF2/RAD54-like_C"/>
</dbReference>
<protein>
    <submittedName>
        <fullName evidence="7">Helicase-like transcription factor</fullName>
    </submittedName>
</protein>
<dbReference type="SMART" id="SM00487">
    <property type="entry name" value="DEXDc"/>
    <property type="match status" value="1"/>
</dbReference>
<evidence type="ECO:0000256" key="3">
    <source>
        <dbReference type="ARBA" id="ARBA00022840"/>
    </source>
</evidence>
<feature type="compositionally biased region" description="Polar residues" evidence="4">
    <location>
        <begin position="340"/>
        <end position="358"/>
    </location>
</feature>
<evidence type="ECO:0000313" key="7">
    <source>
        <dbReference type="EMBL" id="CAK4031125.1"/>
    </source>
</evidence>
<dbReference type="GO" id="GO:0016787">
    <property type="term" value="F:hydrolase activity"/>
    <property type="evidence" value="ECO:0007669"/>
    <property type="project" value="UniProtKB-KW"/>
</dbReference>
<evidence type="ECO:0000259" key="5">
    <source>
        <dbReference type="PROSITE" id="PS51192"/>
    </source>
</evidence>
<evidence type="ECO:0000313" key="8">
    <source>
        <dbReference type="Proteomes" id="UP001296104"/>
    </source>
</evidence>
<dbReference type="InterPro" id="IPR000330">
    <property type="entry name" value="SNF2_N"/>
</dbReference>
<keyword evidence="1" id="KW-0547">Nucleotide-binding</keyword>
<dbReference type="InterPro" id="IPR014001">
    <property type="entry name" value="Helicase_ATP-bd"/>
</dbReference>
<dbReference type="GO" id="GO:0008094">
    <property type="term" value="F:ATP-dependent activity, acting on DNA"/>
    <property type="evidence" value="ECO:0007669"/>
    <property type="project" value="TreeGrafter"/>
</dbReference>
<feature type="compositionally biased region" description="Polar residues" evidence="4">
    <location>
        <begin position="8"/>
        <end position="41"/>
    </location>
</feature>
<feature type="region of interest" description="Disordered" evidence="4">
    <location>
        <begin position="1"/>
        <end position="161"/>
    </location>
</feature>
<keyword evidence="3" id="KW-0067">ATP-binding</keyword>
<evidence type="ECO:0000256" key="1">
    <source>
        <dbReference type="ARBA" id="ARBA00022741"/>
    </source>
</evidence>
<dbReference type="PANTHER" id="PTHR45626:SF52">
    <property type="entry name" value="SINGLE-STRANDED DNA-DEPENDENT ATPASE (EUROFUNG)"/>
    <property type="match status" value="1"/>
</dbReference>
<dbReference type="SMART" id="SM00490">
    <property type="entry name" value="HELICc"/>
    <property type="match status" value="1"/>
</dbReference>
<feature type="domain" description="Helicase C-terminal" evidence="6">
    <location>
        <begin position="933"/>
        <end position="1100"/>
    </location>
</feature>
<feature type="region of interest" description="Disordered" evidence="4">
    <location>
        <begin position="814"/>
        <end position="849"/>
    </location>
</feature>
<dbReference type="Pfam" id="PF25206">
    <property type="entry name" value="DUF7836"/>
    <property type="match status" value="1"/>
</dbReference>
<dbReference type="InterPro" id="IPR001650">
    <property type="entry name" value="Helicase_C-like"/>
</dbReference>
<dbReference type="InterPro" id="IPR050628">
    <property type="entry name" value="SNF2_RAD54_helicase_TF"/>
</dbReference>
<reference evidence="7" key="1">
    <citation type="submission" date="2023-11" db="EMBL/GenBank/DDBJ databases">
        <authorList>
            <person name="Alioto T."/>
            <person name="Alioto T."/>
            <person name="Gomez Garrido J."/>
        </authorList>
    </citation>
    <scope>NUCLEOTIDE SEQUENCE</scope>
</reference>